<dbReference type="NCBIfam" id="NF009309">
    <property type="entry name" value="PRK12666.1"/>
    <property type="match status" value="1"/>
</dbReference>
<organism evidence="10 11">
    <name type="scientific">Cellvibrio polysaccharolyticus</name>
    <dbReference type="NCBI Taxonomy" id="2082724"/>
    <lineage>
        <taxon>Bacteria</taxon>
        <taxon>Pseudomonadati</taxon>
        <taxon>Pseudomonadota</taxon>
        <taxon>Gammaproteobacteria</taxon>
        <taxon>Cellvibrionales</taxon>
        <taxon>Cellvibrionaceae</taxon>
        <taxon>Cellvibrio</taxon>
    </lineage>
</organism>
<dbReference type="PANTHER" id="PTHR42703">
    <property type="entry name" value="NADH DEHYDROGENASE"/>
    <property type="match status" value="1"/>
</dbReference>
<reference evidence="10" key="1">
    <citation type="submission" date="2018-07" db="EMBL/GenBank/DDBJ databases">
        <title>Genome assembly of strain Ka43.</title>
        <authorList>
            <person name="Kukolya J."/>
            <person name="Nagy I."/>
            <person name="Horvath B."/>
            <person name="Toth A."/>
        </authorList>
    </citation>
    <scope>NUCLEOTIDE SEQUENCE</scope>
    <source>
        <strain evidence="10">KB43</strain>
    </source>
</reference>
<keyword evidence="11" id="KW-1185">Reference proteome</keyword>
<feature type="transmembrane region" description="Helical" evidence="8">
    <location>
        <begin position="334"/>
        <end position="353"/>
    </location>
</feature>
<dbReference type="RefSeq" id="WP_193908321.1">
    <property type="nucleotide sequence ID" value="NZ_PRDL01000001.1"/>
</dbReference>
<dbReference type="EMBL" id="PRDL01000001">
    <property type="protein sequence ID" value="MBE8716895.1"/>
    <property type="molecule type" value="Genomic_DNA"/>
</dbReference>
<comment type="similarity">
    <text evidence="2">Belongs to the CPA3 antiporters (TC 2.A.63) subunit D family.</text>
</comment>
<evidence type="ECO:0000313" key="10">
    <source>
        <dbReference type="EMBL" id="MBE8716895.1"/>
    </source>
</evidence>
<feature type="transmembrane region" description="Helical" evidence="8">
    <location>
        <begin position="30"/>
        <end position="50"/>
    </location>
</feature>
<name>A0A928YTZ5_9GAMM</name>
<feature type="transmembrane region" description="Helical" evidence="8">
    <location>
        <begin position="6"/>
        <end position="23"/>
    </location>
</feature>
<comment type="caution">
    <text evidence="10">The sequence shown here is derived from an EMBL/GenBank/DDBJ whole genome shotgun (WGS) entry which is preliminary data.</text>
</comment>
<feature type="transmembrane region" description="Helical" evidence="8">
    <location>
        <begin position="203"/>
        <end position="230"/>
    </location>
</feature>
<keyword evidence="6 8" id="KW-0472">Membrane</keyword>
<feature type="transmembrane region" description="Helical" evidence="8">
    <location>
        <begin position="242"/>
        <end position="264"/>
    </location>
</feature>
<feature type="transmembrane region" description="Helical" evidence="8">
    <location>
        <begin position="276"/>
        <end position="298"/>
    </location>
</feature>
<dbReference type="AlphaFoldDB" id="A0A928YTZ5"/>
<dbReference type="GO" id="GO:0008137">
    <property type="term" value="F:NADH dehydrogenase (ubiquinone) activity"/>
    <property type="evidence" value="ECO:0007669"/>
    <property type="project" value="InterPro"/>
</dbReference>
<evidence type="ECO:0000256" key="8">
    <source>
        <dbReference type="SAM" id="Phobius"/>
    </source>
</evidence>
<protein>
    <submittedName>
        <fullName evidence="10">Monovalent cation/H+ antiporter subunit D</fullName>
    </submittedName>
</protein>
<dbReference type="InterPro" id="IPR050586">
    <property type="entry name" value="CPA3_Na-H_Antiporter_D"/>
</dbReference>
<feature type="domain" description="NADH:quinone oxidoreductase/Mrp antiporter transmembrane" evidence="9">
    <location>
        <begin position="127"/>
        <end position="415"/>
    </location>
</feature>
<feature type="transmembrane region" description="Helical" evidence="8">
    <location>
        <begin position="305"/>
        <end position="322"/>
    </location>
</feature>
<dbReference type="GO" id="GO:0005886">
    <property type="term" value="C:plasma membrane"/>
    <property type="evidence" value="ECO:0007669"/>
    <property type="project" value="UniProtKB-SubCell"/>
</dbReference>
<feature type="transmembrane region" description="Helical" evidence="8">
    <location>
        <begin position="130"/>
        <end position="147"/>
    </location>
</feature>
<feature type="transmembrane region" description="Helical" evidence="8">
    <location>
        <begin position="373"/>
        <end position="392"/>
    </location>
</feature>
<dbReference type="InterPro" id="IPR001750">
    <property type="entry name" value="ND/Mrp_TM"/>
</dbReference>
<accession>A0A928YTZ5</accession>
<feature type="transmembrane region" description="Helical" evidence="8">
    <location>
        <begin position="70"/>
        <end position="96"/>
    </location>
</feature>
<evidence type="ECO:0000313" key="11">
    <source>
        <dbReference type="Proteomes" id="UP000652567"/>
    </source>
</evidence>
<evidence type="ECO:0000256" key="2">
    <source>
        <dbReference type="ARBA" id="ARBA00005346"/>
    </source>
</evidence>
<gene>
    <name evidence="10" type="ORF">C4F51_06790</name>
</gene>
<keyword evidence="5 8" id="KW-1133">Transmembrane helix</keyword>
<dbReference type="GO" id="GO:0042773">
    <property type="term" value="P:ATP synthesis coupled electron transport"/>
    <property type="evidence" value="ECO:0007669"/>
    <property type="project" value="InterPro"/>
</dbReference>
<evidence type="ECO:0000256" key="3">
    <source>
        <dbReference type="ARBA" id="ARBA00022475"/>
    </source>
</evidence>
<proteinExistence type="inferred from homology"/>
<keyword evidence="3" id="KW-1003">Cell membrane</keyword>
<evidence type="ECO:0000256" key="1">
    <source>
        <dbReference type="ARBA" id="ARBA00004651"/>
    </source>
</evidence>
<feature type="transmembrane region" description="Helical" evidence="8">
    <location>
        <begin position="412"/>
        <end position="430"/>
    </location>
</feature>
<evidence type="ECO:0000259" key="9">
    <source>
        <dbReference type="Pfam" id="PF00361"/>
    </source>
</evidence>
<sequence>MSHLVIAPILLPLITGLILLLMPERHRMRTHLLSMFSVFALMVISVLLIIKAGRGEFVVYALGNWAPPFGIVLVLDRLSAIMMLLSSTLAFFSLLYTTDEKAPQVSPHFHSLAHFLLTGVNGAFLTGDLFNLFVFFEILLLSSYALLMQAGSARRAKAGLHYVILNVTGSAIFLIAIATLYGLTGTLNMADLAVKVAAADADTAPFIGIAALLLFIVFGLKAAIFPLYFWLPAAYSSAHGPVAALFAIMTKVGVYAIIRVYTLIFGNDAGELSNILLPWLWPLAFITLILGAIGALGARELRVQISWLVIVSVGTLLTGVALNSETALSATIFYLLHSTWICAALFLLTDLIIRQRGDAEDRITSAPEMRQSLLLGGLFFVAAISVIGMPPLSGFVGKALILQAATGPQTPWIWAGILLGGLAVLTALSRSGSTIFWRMENHVVTAPAADIWSVIAILGLILFSFGLMIFGNQVIAYTNALAEQVLHPQPYIQAVLGHIPVKGN</sequence>
<comment type="subcellular location">
    <subcellularLocation>
        <location evidence="1">Cell membrane</location>
        <topology evidence="1">Multi-pass membrane protein</topology>
    </subcellularLocation>
    <subcellularLocation>
        <location evidence="7">Membrane</location>
        <topology evidence="7">Multi-pass membrane protein</topology>
    </subcellularLocation>
</comment>
<evidence type="ECO:0000256" key="5">
    <source>
        <dbReference type="ARBA" id="ARBA00022989"/>
    </source>
</evidence>
<dbReference type="InterPro" id="IPR003918">
    <property type="entry name" value="NADH_UbQ_OxRdtase"/>
</dbReference>
<dbReference type="PRINTS" id="PR01437">
    <property type="entry name" value="NUOXDRDTASE4"/>
</dbReference>
<dbReference type="PANTHER" id="PTHR42703:SF1">
    <property type="entry name" value="NA(+)_H(+) ANTIPORTER SUBUNIT D1"/>
    <property type="match status" value="1"/>
</dbReference>
<feature type="transmembrane region" description="Helical" evidence="8">
    <location>
        <begin position="451"/>
        <end position="471"/>
    </location>
</feature>
<keyword evidence="4 7" id="KW-0812">Transmembrane</keyword>
<evidence type="ECO:0000256" key="6">
    <source>
        <dbReference type="ARBA" id="ARBA00023136"/>
    </source>
</evidence>
<dbReference type="Proteomes" id="UP000652567">
    <property type="component" value="Unassembled WGS sequence"/>
</dbReference>
<feature type="transmembrane region" description="Helical" evidence="8">
    <location>
        <begin position="159"/>
        <end position="183"/>
    </location>
</feature>
<evidence type="ECO:0000256" key="4">
    <source>
        <dbReference type="ARBA" id="ARBA00022692"/>
    </source>
</evidence>
<dbReference type="Pfam" id="PF00361">
    <property type="entry name" value="Proton_antipo_M"/>
    <property type="match status" value="1"/>
</dbReference>
<evidence type="ECO:0000256" key="7">
    <source>
        <dbReference type="RuleBase" id="RU000320"/>
    </source>
</evidence>